<evidence type="ECO:0000256" key="1">
    <source>
        <dbReference type="SAM" id="MobiDB-lite"/>
    </source>
</evidence>
<keyword evidence="4" id="KW-1185">Reference proteome</keyword>
<protein>
    <recommendedName>
        <fullName evidence="2">DUF7032 domain-containing protein</fullName>
    </recommendedName>
</protein>
<evidence type="ECO:0000313" key="4">
    <source>
        <dbReference type="Proteomes" id="UP000030645"/>
    </source>
</evidence>
<feature type="region of interest" description="Disordered" evidence="1">
    <location>
        <begin position="87"/>
        <end position="117"/>
    </location>
</feature>
<gene>
    <name evidence="3" type="ORF">L484_006094</name>
</gene>
<name>W9S335_9ROSA</name>
<reference evidence="4" key="1">
    <citation type="submission" date="2013-01" db="EMBL/GenBank/DDBJ databases">
        <title>Draft Genome Sequence of a Mulberry Tree, Morus notabilis C.K. Schneid.</title>
        <authorList>
            <person name="He N."/>
            <person name="Zhao S."/>
        </authorList>
    </citation>
    <scope>NUCLEOTIDE SEQUENCE</scope>
</reference>
<feature type="domain" description="DUF7032" evidence="2">
    <location>
        <begin position="15"/>
        <end position="56"/>
    </location>
</feature>
<feature type="compositionally biased region" description="Basic and acidic residues" evidence="1">
    <location>
        <begin position="91"/>
        <end position="117"/>
    </location>
</feature>
<evidence type="ECO:0000259" key="2">
    <source>
        <dbReference type="Pfam" id="PF23005"/>
    </source>
</evidence>
<dbReference type="EMBL" id="KE346006">
    <property type="protein sequence ID" value="EXC23832.1"/>
    <property type="molecule type" value="Genomic_DNA"/>
</dbReference>
<sequence length="152" mass="17913">MKAPEEETDPIAISTKLLSSLMDEIPLVQTFKGKWSLICAKLDNLRPQLTDNSVVVSNSDSLPRREAVRAESRNLITRSRNSTMDFPLGFMRERRERERERERRREQRADKEGRRDERENESLPWYFTKIPSLTRSHALHMINSVKILIEFD</sequence>
<evidence type="ECO:0000313" key="3">
    <source>
        <dbReference type="EMBL" id="EXC23832.1"/>
    </source>
</evidence>
<organism evidence="3 4">
    <name type="scientific">Morus notabilis</name>
    <dbReference type="NCBI Taxonomy" id="981085"/>
    <lineage>
        <taxon>Eukaryota</taxon>
        <taxon>Viridiplantae</taxon>
        <taxon>Streptophyta</taxon>
        <taxon>Embryophyta</taxon>
        <taxon>Tracheophyta</taxon>
        <taxon>Spermatophyta</taxon>
        <taxon>Magnoliopsida</taxon>
        <taxon>eudicotyledons</taxon>
        <taxon>Gunneridae</taxon>
        <taxon>Pentapetalae</taxon>
        <taxon>rosids</taxon>
        <taxon>fabids</taxon>
        <taxon>Rosales</taxon>
        <taxon>Moraceae</taxon>
        <taxon>Moreae</taxon>
        <taxon>Morus</taxon>
    </lineage>
</organism>
<dbReference type="InterPro" id="IPR054296">
    <property type="entry name" value="DUF7032"/>
</dbReference>
<dbReference type="AlphaFoldDB" id="W9S335"/>
<dbReference type="Proteomes" id="UP000030645">
    <property type="component" value="Unassembled WGS sequence"/>
</dbReference>
<dbReference type="Pfam" id="PF23005">
    <property type="entry name" value="DUF7032"/>
    <property type="match status" value="1"/>
</dbReference>
<proteinExistence type="predicted"/>
<accession>W9S335</accession>